<name>A0A0D9VQK9_9ORYZ</name>
<dbReference type="PANTHER" id="PTHR31234">
    <property type="entry name" value="LATE EMBRYOGENESIS ABUNDANT (LEA) HYDROXYPROLINE-RICH GLYCOPROTEIN FAMILY"/>
    <property type="match status" value="1"/>
</dbReference>
<dbReference type="GO" id="GO:0098542">
    <property type="term" value="P:defense response to other organism"/>
    <property type="evidence" value="ECO:0007669"/>
    <property type="project" value="InterPro"/>
</dbReference>
<comment type="subcellular location">
    <subcellularLocation>
        <location evidence="1">Membrane</location>
    </subcellularLocation>
</comment>
<accession>A0A0D9VQK9</accession>
<keyword evidence="4" id="KW-1185">Reference proteome</keyword>
<reference evidence="3" key="3">
    <citation type="submission" date="2015-04" db="UniProtKB">
        <authorList>
            <consortium name="EnsemblPlants"/>
        </authorList>
    </citation>
    <scope>IDENTIFICATION</scope>
</reference>
<protein>
    <recommendedName>
        <fullName evidence="5">Late embryogenesis abundant protein LEA-2 subgroup domain-containing protein</fullName>
    </recommendedName>
</protein>
<evidence type="ECO:0000313" key="4">
    <source>
        <dbReference type="Proteomes" id="UP000032180"/>
    </source>
</evidence>
<evidence type="ECO:0000256" key="1">
    <source>
        <dbReference type="ARBA" id="ARBA00004370"/>
    </source>
</evidence>
<evidence type="ECO:0000313" key="3">
    <source>
        <dbReference type="EnsemblPlants" id="LPERR03G05970.1"/>
    </source>
</evidence>
<proteinExistence type="predicted"/>
<dbReference type="EnsemblPlants" id="LPERR03G05970.1">
    <property type="protein sequence ID" value="LPERR03G05970.1"/>
    <property type="gene ID" value="LPERR03G05970"/>
</dbReference>
<sequence length="271" mass="28424">MAERPASPDPTAAFGSPLVPVSSSAVVPASSATRLHQQPPDTYVVHVQKDQIYRVPPPENAYLVERYRTNGGKGGGGGSSSATCSPCVLRTLAAVLAATLLLAAAATLTTVVLRPDAPVFVVDKLSVHNATTSRDENRTVYEFFLTAINPNKVTALWYGSGGGTARLMAHGGEAVAKGDVGEPEDGGEDATDFTVLLHGLQRGGEKALRRPGSSRDAAVELELDVDVAVQVHVGALGFARRRLAVTCRITAAGLRRDVHISSQTCKSRFGN</sequence>
<reference evidence="4" key="2">
    <citation type="submission" date="2013-12" db="EMBL/GenBank/DDBJ databases">
        <authorList>
            <person name="Yu Y."/>
            <person name="Lee S."/>
            <person name="de Baynast K."/>
            <person name="Wissotski M."/>
            <person name="Liu L."/>
            <person name="Talag J."/>
            <person name="Goicoechea J."/>
            <person name="Angelova A."/>
            <person name="Jetty R."/>
            <person name="Kudrna D."/>
            <person name="Golser W."/>
            <person name="Rivera L."/>
            <person name="Zhang J."/>
            <person name="Wing R."/>
        </authorList>
    </citation>
    <scope>NUCLEOTIDE SEQUENCE</scope>
</reference>
<organism evidence="3 4">
    <name type="scientific">Leersia perrieri</name>
    <dbReference type="NCBI Taxonomy" id="77586"/>
    <lineage>
        <taxon>Eukaryota</taxon>
        <taxon>Viridiplantae</taxon>
        <taxon>Streptophyta</taxon>
        <taxon>Embryophyta</taxon>
        <taxon>Tracheophyta</taxon>
        <taxon>Spermatophyta</taxon>
        <taxon>Magnoliopsida</taxon>
        <taxon>Liliopsida</taxon>
        <taxon>Poales</taxon>
        <taxon>Poaceae</taxon>
        <taxon>BOP clade</taxon>
        <taxon>Oryzoideae</taxon>
        <taxon>Oryzeae</taxon>
        <taxon>Oryzinae</taxon>
        <taxon>Leersia</taxon>
    </lineage>
</organism>
<evidence type="ECO:0008006" key="5">
    <source>
        <dbReference type="Google" id="ProtNLM"/>
    </source>
</evidence>
<evidence type="ECO:0000256" key="2">
    <source>
        <dbReference type="ARBA" id="ARBA00023136"/>
    </source>
</evidence>
<dbReference type="AlphaFoldDB" id="A0A0D9VQK9"/>
<dbReference type="Proteomes" id="UP000032180">
    <property type="component" value="Chromosome 3"/>
</dbReference>
<dbReference type="GO" id="GO:0005886">
    <property type="term" value="C:plasma membrane"/>
    <property type="evidence" value="ECO:0007669"/>
    <property type="project" value="TreeGrafter"/>
</dbReference>
<dbReference type="eggNOG" id="ENOG502S13Z">
    <property type="taxonomic scope" value="Eukaryota"/>
</dbReference>
<keyword evidence="2" id="KW-0472">Membrane</keyword>
<dbReference type="HOGENOM" id="CLU_051752_0_0_1"/>
<dbReference type="InterPro" id="IPR044839">
    <property type="entry name" value="NDR1-like"/>
</dbReference>
<reference evidence="3 4" key="1">
    <citation type="submission" date="2012-08" db="EMBL/GenBank/DDBJ databases">
        <title>Oryza genome evolution.</title>
        <authorList>
            <person name="Wing R.A."/>
        </authorList>
    </citation>
    <scope>NUCLEOTIDE SEQUENCE</scope>
</reference>
<dbReference type="Gramene" id="LPERR03G05970.1">
    <property type="protein sequence ID" value="LPERR03G05970.1"/>
    <property type="gene ID" value="LPERR03G05970"/>
</dbReference>
<dbReference type="STRING" id="77586.A0A0D9VQK9"/>
<dbReference type="PANTHER" id="PTHR31234:SF68">
    <property type="entry name" value="EXPRESSED PROTEIN"/>
    <property type="match status" value="1"/>
</dbReference>